<accession>A0A6J4QY71</accession>
<name>A0A6J4QY71_9ACTN</name>
<evidence type="ECO:0000313" key="1">
    <source>
        <dbReference type="EMBL" id="CAA9451337.1"/>
    </source>
</evidence>
<dbReference type="AlphaFoldDB" id="A0A6J4QY71"/>
<reference evidence="1" key="1">
    <citation type="submission" date="2020-02" db="EMBL/GenBank/DDBJ databases">
        <authorList>
            <person name="Meier V. D."/>
        </authorList>
    </citation>
    <scope>NUCLEOTIDE SEQUENCE</scope>
    <source>
        <strain evidence="1">AVDCRST_MAG58</strain>
    </source>
</reference>
<protein>
    <submittedName>
        <fullName evidence="1">Uncharacterized protein</fullName>
    </submittedName>
</protein>
<dbReference type="EMBL" id="CADCVF010000022">
    <property type="protein sequence ID" value="CAA9451337.1"/>
    <property type="molecule type" value="Genomic_DNA"/>
</dbReference>
<sequence length="66" mass="7455">MKIRLTQNVLRYARLTEGMIVDAEPVASHPEVMRVKDFGAFENGALVRGWELVLLDEELEALLNEG</sequence>
<proteinExistence type="predicted"/>
<gene>
    <name evidence="1" type="ORF">AVDCRST_MAG58-993</name>
</gene>
<organism evidence="1">
    <name type="scientific">uncultured Rubrobacteraceae bacterium</name>
    <dbReference type="NCBI Taxonomy" id="349277"/>
    <lineage>
        <taxon>Bacteria</taxon>
        <taxon>Bacillati</taxon>
        <taxon>Actinomycetota</taxon>
        <taxon>Rubrobacteria</taxon>
        <taxon>Rubrobacterales</taxon>
        <taxon>Rubrobacteraceae</taxon>
        <taxon>environmental samples</taxon>
    </lineage>
</organism>